<comment type="caution">
    <text evidence="3">The sequence shown here is derived from an EMBL/GenBank/DDBJ whole genome shotgun (WGS) entry which is preliminary data.</text>
</comment>
<protein>
    <submittedName>
        <fullName evidence="3">Uncharacterized protein</fullName>
    </submittedName>
</protein>
<keyword evidence="4" id="KW-1185">Reference proteome</keyword>
<evidence type="ECO:0000256" key="2">
    <source>
        <dbReference type="SAM" id="MobiDB-lite"/>
    </source>
</evidence>
<evidence type="ECO:0000256" key="1">
    <source>
        <dbReference type="SAM" id="Coils"/>
    </source>
</evidence>
<keyword evidence="1" id="KW-0175">Coiled coil</keyword>
<organism evidence="3 4">
    <name type="scientific">Euplotes crassus</name>
    <dbReference type="NCBI Taxonomy" id="5936"/>
    <lineage>
        <taxon>Eukaryota</taxon>
        <taxon>Sar</taxon>
        <taxon>Alveolata</taxon>
        <taxon>Ciliophora</taxon>
        <taxon>Intramacronucleata</taxon>
        <taxon>Spirotrichea</taxon>
        <taxon>Hypotrichia</taxon>
        <taxon>Euplotida</taxon>
        <taxon>Euplotidae</taxon>
        <taxon>Moneuplotes</taxon>
    </lineage>
</organism>
<reference evidence="3" key="1">
    <citation type="submission" date="2023-07" db="EMBL/GenBank/DDBJ databases">
        <authorList>
            <consortium name="AG Swart"/>
            <person name="Singh M."/>
            <person name="Singh A."/>
            <person name="Seah K."/>
            <person name="Emmerich C."/>
        </authorList>
    </citation>
    <scope>NUCLEOTIDE SEQUENCE</scope>
    <source>
        <strain evidence="3">DP1</strain>
    </source>
</reference>
<dbReference type="Proteomes" id="UP001295684">
    <property type="component" value="Unassembled WGS sequence"/>
</dbReference>
<evidence type="ECO:0000313" key="4">
    <source>
        <dbReference type="Proteomes" id="UP001295684"/>
    </source>
</evidence>
<name>A0AAD1X6L3_EUPCR</name>
<accession>A0AAD1X6L3</accession>
<sequence>MSRKKKVVINENHLYTGMGALPPISPRTKSRNEHSLDKKGKTMSPRKYPNNFPGKRLYPEPKPQSTLEDNTDDKTGILKILQQTKDEIKKQIQELYDEGDPELFLQYAKTVSNYNPKLYVFDLYPTKPPKEIVEAARRDVISDSDSFVSSNRIPTKLSKKYLQKIKDRFNFNEQDGELPPKLRRDAIKFDLLHKQQKLERLNRELVKITTDHTDYEGLKKIEHTNLKLDYLSAKYDEVQCFKETLRYMLERDLQILENKKYTIQQLKAKKRQIEQRDKEVNQEIAKNKLDTHKYLREKQLHSEKFKNYIQDMNEAATQMLRDFEETMKVKEICRIIQTDDDSIKKVNEQAFAMQPRKRAKTNKLFDMDTKSAEKLEKYESDYKKVISRTQVRNVLELKDYYFHQQSTQKLLMEEIKDLEKERESKKDQLDKLKKTREIFKDKKDEKDKFEQENNNYTWVDDVESGAKLLILQDKTGFRHQHKSKIEGIRNRISHLKSLSSEALLVISRVAYQLKEDHQEIRQNNILQILSFCGLRLEYITNVLFKNRIYKLKQDPVAEDLGLKNICYASVKDSNDLDSTNYQEGNSGGKSLKSKKAALPDPDEHKYHQNEREKVKEFHRSNTVVSPIFKTIDKVKSSKDPQDLETLQISKALQKVSKMSNKKAQKQLKKMISIFK</sequence>
<dbReference type="AlphaFoldDB" id="A0AAD1X6L3"/>
<gene>
    <name evidence="3" type="ORF">ECRASSUSDP1_LOCUS643</name>
</gene>
<feature type="compositionally biased region" description="Basic and acidic residues" evidence="2">
    <location>
        <begin position="30"/>
        <end position="40"/>
    </location>
</feature>
<evidence type="ECO:0000313" key="3">
    <source>
        <dbReference type="EMBL" id="CAI2359355.1"/>
    </source>
</evidence>
<feature type="region of interest" description="Disordered" evidence="2">
    <location>
        <begin position="577"/>
        <end position="607"/>
    </location>
</feature>
<dbReference type="EMBL" id="CAMPGE010000602">
    <property type="protein sequence ID" value="CAI2359355.1"/>
    <property type="molecule type" value="Genomic_DNA"/>
</dbReference>
<feature type="coiled-coil region" evidence="1">
    <location>
        <begin position="256"/>
        <end position="283"/>
    </location>
</feature>
<proteinExistence type="predicted"/>
<feature type="coiled-coil region" evidence="1">
    <location>
        <begin position="408"/>
        <end position="452"/>
    </location>
</feature>
<feature type="region of interest" description="Disordered" evidence="2">
    <location>
        <begin position="15"/>
        <end position="71"/>
    </location>
</feature>